<sequence>MRNGAEEMIMMRWQQQQQQRQWFAWRPHERLWEHKNKKGRDPLLCKCLVAMGMYAFVDHFDNFNQFFRMSPDQCRLYGPKFVVRYAKLHAGIEAQCANPFSVLDFGPYDVVDGEPEEGEGKVKAGEAGARAEVEGKVEAGEAGAQAEEARAEVEGKVEAGEAGSRAEEEEEEEEGVHGNRVQPRSALRRGGGGGGGLIPCMEQFCWDDDFNDAQMIQVCSHPVGTCDAIQRWSRRTELN</sequence>
<gene>
    <name evidence="2" type="ORF">D5F01_LYC20787</name>
</gene>
<feature type="region of interest" description="Disordered" evidence="1">
    <location>
        <begin position="132"/>
        <end position="191"/>
    </location>
</feature>
<protein>
    <submittedName>
        <fullName evidence="2">Uncharacterized protein</fullName>
    </submittedName>
</protein>
<feature type="compositionally biased region" description="Basic and acidic residues" evidence="1">
    <location>
        <begin position="147"/>
        <end position="159"/>
    </location>
</feature>
<reference evidence="2 3" key="1">
    <citation type="submission" date="2019-07" db="EMBL/GenBank/DDBJ databases">
        <title>Chromosome genome assembly for large yellow croaker.</title>
        <authorList>
            <person name="Xiao S."/>
        </authorList>
    </citation>
    <scope>NUCLEOTIDE SEQUENCE [LARGE SCALE GENOMIC DNA]</scope>
    <source>
        <strain evidence="2">JMULYC20181020</strain>
        <tissue evidence="2">Muscle</tissue>
    </source>
</reference>
<evidence type="ECO:0000256" key="1">
    <source>
        <dbReference type="SAM" id="MobiDB-lite"/>
    </source>
</evidence>
<dbReference type="AlphaFoldDB" id="A0A6G0HMC5"/>
<evidence type="ECO:0000313" key="3">
    <source>
        <dbReference type="Proteomes" id="UP000424527"/>
    </source>
</evidence>
<evidence type="ECO:0000313" key="2">
    <source>
        <dbReference type="EMBL" id="KAE8280233.1"/>
    </source>
</evidence>
<accession>A0A6G0HMC5</accession>
<keyword evidence="3" id="KW-1185">Reference proteome</keyword>
<proteinExistence type="predicted"/>
<dbReference type="Proteomes" id="UP000424527">
    <property type="component" value="Unassembled WGS sequence"/>
</dbReference>
<organism evidence="2 3">
    <name type="scientific">Larimichthys crocea</name>
    <name type="common">Large yellow croaker</name>
    <name type="synonym">Pseudosciaena crocea</name>
    <dbReference type="NCBI Taxonomy" id="215358"/>
    <lineage>
        <taxon>Eukaryota</taxon>
        <taxon>Metazoa</taxon>
        <taxon>Chordata</taxon>
        <taxon>Craniata</taxon>
        <taxon>Vertebrata</taxon>
        <taxon>Euteleostomi</taxon>
        <taxon>Actinopterygii</taxon>
        <taxon>Neopterygii</taxon>
        <taxon>Teleostei</taxon>
        <taxon>Neoteleostei</taxon>
        <taxon>Acanthomorphata</taxon>
        <taxon>Eupercaria</taxon>
        <taxon>Sciaenidae</taxon>
        <taxon>Larimichthys</taxon>
    </lineage>
</organism>
<dbReference type="EMBL" id="REGW02000021">
    <property type="protein sequence ID" value="KAE8280233.1"/>
    <property type="molecule type" value="Genomic_DNA"/>
</dbReference>
<comment type="caution">
    <text evidence="2">The sequence shown here is derived from an EMBL/GenBank/DDBJ whole genome shotgun (WGS) entry which is preliminary data.</text>
</comment>
<name>A0A6G0HMC5_LARCR</name>